<reference evidence="7" key="1">
    <citation type="submission" date="2019-09" db="EMBL/GenBank/DDBJ databases">
        <authorList>
            <person name="Jung D.-H."/>
        </authorList>
    </citation>
    <scope>NUCLEOTIDE SEQUENCE [LARGE SCALE GENOMIC DNA]</scope>
    <source>
        <strain evidence="7">JA-25</strain>
    </source>
</reference>
<dbReference type="InterPro" id="IPR017937">
    <property type="entry name" value="Thioredoxin_CS"/>
</dbReference>
<dbReference type="InterPro" id="IPR013766">
    <property type="entry name" value="Thioredoxin_domain"/>
</dbReference>
<keyword evidence="4" id="KW-0676">Redox-active center</keyword>
<dbReference type="Gene3D" id="3.40.30.10">
    <property type="entry name" value="Glutaredoxin"/>
    <property type="match status" value="1"/>
</dbReference>
<dbReference type="Pfam" id="PF14289">
    <property type="entry name" value="DUF4369"/>
    <property type="match status" value="1"/>
</dbReference>
<dbReference type="SUPFAM" id="SSF52833">
    <property type="entry name" value="Thioredoxin-like"/>
    <property type="match status" value="1"/>
</dbReference>
<gene>
    <name evidence="6" type="ORF">F7231_07430</name>
</gene>
<keyword evidence="2" id="KW-0201">Cytochrome c-type biogenesis</keyword>
<keyword evidence="3" id="KW-1015">Disulfide bond</keyword>
<dbReference type="PROSITE" id="PS00194">
    <property type="entry name" value="THIOREDOXIN_1"/>
    <property type="match status" value="1"/>
</dbReference>
<dbReference type="Proteomes" id="UP000606008">
    <property type="component" value="Unassembled WGS sequence"/>
</dbReference>
<dbReference type="InterPro" id="IPR025380">
    <property type="entry name" value="DUF4369"/>
</dbReference>
<dbReference type="Pfam" id="PF00578">
    <property type="entry name" value="AhpC-TSA"/>
    <property type="match status" value="1"/>
</dbReference>
<dbReference type="PANTHER" id="PTHR42852:SF6">
    <property type="entry name" value="THIOL:DISULFIDE INTERCHANGE PROTEIN DSBE"/>
    <property type="match status" value="1"/>
</dbReference>
<evidence type="ECO:0000256" key="3">
    <source>
        <dbReference type="ARBA" id="ARBA00023157"/>
    </source>
</evidence>
<feature type="domain" description="Thioredoxin" evidence="5">
    <location>
        <begin position="256"/>
        <end position="399"/>
    </location>
</feature>
<dbReference type="InterPro" id="IPR050553">
    <property type="entry name" value="Thioredoxin_ResA/DsbE_sf"/>
</dbReference>
<comment type="caution">
    <text evidence="6">The sequence shown here is derived from an EMBL/GenBank/DDBJ whole genome shotgun (WGS) entry which is preliminary data.</text>
</comment>
<organism evidence="6 7">
    <name type="scientific">Fibrivirga algicola</name>
    <dbReference type="NCBI Taxonomy" id="2950420"/>
    <lineage>
        <taxon>Bacteria</taxon>
        <taxon>Pseudomonadati</taxon>
        <taxon>Bacteroidota</taxon>
        <taxon>Cytophagia</taxon>
        <taxon>Cytophagales</taxon>
        <taxon>Spirosomataceae</taxon>
        <taxon>Fibrivirga</taxon>
    </lineage>
</organism>
<comment type="subcellular location">
    <subcellularLocation>
        <location evidence="1">Cell envelope</location>
    </subcellularLocation>
</comment>
<protein>
    <submittedName>
        <fullName evidence="6">AhpC/TSA family protein</fullName>
    </submittedName>
</protein>
<evidence type="ECO:0000313" key="7">
    <source>
        <dbReference type="Proteomes" id="UP000606008"/>
    </source>
</evidence>
<reference evidence="7" key="2">
    <citation type="submission" date="2023-07" db="EMBL/GenBank/DDBJ databases">
        <authorList>
            <person name="Jung D.-H."/>
        </authorList>
    </citation>
    <scope>NUCLEOTIDE SEQUENCE [LARGE SCALE GENOMIC DNA]</scope>
    <source>
        <strain evidence="7">JA-25</strain>
    </source>
</reference>
<keyword evidence="7" id="KW-1185">Reference proteome</keyword>
<sequence length="399" mass="42928">MGPLPTNCYYYGESTTITTVKNFGLLLACAVLPLAGFAQSGSYTLTGKVGPSASTAKAYLRTVSAGAVKVDSADIKGGAFSFTGAIADPTKAMLLIDQRGVGMRKLSSAQSVSFYLEPGTISIVSPDSALHAVVSGTKLNADNEKLKAAAKPSADKMAALMQEYQKATDEQRKSAEFNNSIEKRYNEIENEQKKVWSQFIKSTPKSLVSLDAIKSVGGSVPDYADVAPLFASLSDEVKATKAGVEYAAMLTKLKATAIGEIAPAFTQADTLGNPVSLSDFKGKYVLVDFWASWCGPCRQENPNVVKNFQQYKDKNFTVLGVSLDRPNAKESWLKAIHKDGLAWTQVSDLKFWDNDVAKLYGVRAIPQNFLIGPDGKILAKNVRGEELGKKLGELLQAKP</sequence>
<evidence type="ECO:0000259" key="5">
    <source>
        <dbReference type="PROSITE" id="PS51352"/>
    </source>
</evidence>
<dbReference type="InterPro" id="IPR000866">
    <property type="entry name" value="AhpC/TSA"/>
</dbReference>
<evidence type="ECO:0000256" key="2">
    <source>
        <dbReference type="ARBA" id="ARBA00022748"/>
    </source>
</evidence>
<dbReference type="CDD" id="cd02966">
    <property type="entry name" value="TlpA_like_family"/>
    <property type="match status" value="1"/>
</dbReference>
<dbReference type="EMBL" id="WAEL01000002">
    <property type="protein sequence ID" value="NID10000.1"/>
    <property type="molecule type" value="Genomic_DNA"/>
</dbReference>
<evidence type="ECO:0000256" key="4">
    <source>
        <dbReference type="ARBA" id="ARBA00023284"/>
    </source>
</evidence>
<accession>A0ABX0QCA8</accession>
<evidence type="ECO:0000256" key="1">
    <source>
        <dbReference type="ARBA" id="ARBA00004196"/>
    </source>
</evidence>
<name>A0ABX0QCA8_9BACT</name>
<dbReference type="PROSITE" id="PS51352">
    <property type="entry name" value="THIOREDOXIN_2"/>
    <property type="match status" value="1"/>
</dbReference>
<proteinExistence type="predicted"/>
<evidence type="ECO:0000313" key="6">
    <source>
        <dbReference type="EMBL" id="NID10000.1"/>
    </source>
</evidence>
<dbReference type="PANTHER" id="PTHR42852">
    <property type="entry name" value="THIOL:DISULFIDE INTERCHANGE PROTEIN DSBE"/>
    <property type="match status" value="1"/>
</dbReference>
<dbReference type="InterPro" id="IPR036249">
    <property type="entry name" value="Thioredoxin-like_sf"/>
</dbReference>